<name>A0A8S3RQS7_MYTED</name>
<protein>
    <submittedName>
        <fullName evidence="2">Uncharacterized protein</fullName>
    </submittedName>
</protein>
<dbReference type="InterPro" id="IPR013320">
    <property type="entry name" value="ConA-like_dom_sf"/>
</dbReference>
<evidence type="ECO:0000313" key="3">
    <source>
        <dbReference type="Proteomes" id="UP000683360"/>
    </source>
</evidence>
<gene>
    <name evidence="2" type="ORF">MEDL_23382</name>
</gene>
<evidence type="ECO:0000313" key="2">
    <source>
        <dbReference type="EMBL" id="CAG2209175.1"/>
    </source>
</evidence>
<proteinExistence type="predicted"/>
<organism evidence="2 3">
    <name type="scientific">Mytilus edulis</name>
    <name type="common">Blue mussel</name>
    <dbReference type="NCBI Taxonomy" id="6550"/>
    <lineage>
        <taxon>Eukaryota</taxon>
        <taxon>Metazoa</taxon>
        <taxon>Spiralia</taxon>
        <taxon>Lophotrochozoa</taxon>
        <taxon>Mollusca</taxon>
        <taxon>Bivalvia</taxon>
        <taxon>Autobranchia</taxon>
        <taxon>Pteriomorphia</taxon>
        <taxon>Mytilida</taxon>
        <taxon>Mytiloidea</taxon>
        <taxon>Mytilidae</taxon>
        <taxon>Mytilinae</taxon>
        <taxon>Mytilus</taxon>
    </lineage>
</organism>
<dbReference type="EMBL" id="CAJPWZ010001142">
    <property type="protein sequence ID" value="CAG2209175.1"/>
    <property type="molecule type" value="Genomic_DNA"/>
</dbReference>
<reference evidence="2" key="1">
    <citation type="submission" date="2021-03" db="EMBL/GenBank/DDBJ databases">
        <authorList>
            <person name="Bekaert M."/>
        </authorList>
    </citation>
    <scope>NUCLEOTIDE SEQUENCE</scope>
</reference>
<keyword evidence="1" id="KW-0812">Transmembrane</keyword>
<dbReference type="InterPro" id="IPR043136">
    <property type="entry name" value="B30.2/SPRY_sf"/>
</dbReference>
<dbReference type="SUPFAM" id="SSF49899">
    <property type="entry name" value="Concanavalin A-like lectins/glucanases"/>
    <property type="match status" value="1"/>
</dbReference>
<dbReference type="AlphaFoldDB" id="A0A8S3RQS7"/>
<dbReference type="Proteomes" id="UP000683360">
    <property type="component" value="Unassembled WGS sequence"/>
</dbReference>
<sequence length="334" mass="37543">MKKSNINMGFNNCNERVSIDVASDYCDIVTDERLVNTLQGPTAQEKNVNEPRQGAYVPIQLNESVVRVPTEPRTTRDTCIRLKQHKWPILAFVCGVILTLVIVVPVMVSKSPSTENDDHAGYSFALKFDRKSTHSLRFMSDDNTVLGNTFTKETPNPVNHPEQFNYYKGTIGDRCLTSTSKMYFEIKFSYDILKTLNNNNLVLEVGVASRKQIDSRQFVGNHGWSFTIQNCNTEICLVANQASSNTNTVKILSHSNTAGTFATGRLGFFVNMDRNEFSVIDKDNSKILYTLTKVVSADQLCLAFGVYNPHLLQAKLEIMYSYDFTMVPITNVVA</sequence>
<feature type="transmembrane region" description="Helical" evidence="1">
    <location>
        <begin position="89"/>
        <end position="108"/>
    </location>
</feature>
<keyword evidence="1" id="KW-0472">Membrane</keyword>
<keyword evidence="3" id="KW-1185">Reference proteome</keyword>
<dbReference type="Gene3D" id="2.60.120.920">
    <property type="match status" value="1"/>
</dbReference>
<accession>A0A8S3RQS7</accession>
<keyword evidence="1" id="KW-1133">Transmembrane helix</keyword>
<dbReference type="OrthoDB" id="6123486at2759"/>
<evidence type="ECO:0000256" key="1">
    <source>
        <dbReference type="SAM" id="Phobius"/>
    </source>
</evidence>
<comment type="caution">
    <text evidence="2">The sequence shown here is derived from an EMBL/GenBank/DDBJ whole genome shotgun (WGS) entry which is preliminary data.</text>
</comment>